<gene>
    <name evidence="1" type="ORF">EMPG_16959</name>
</gene>
<sequence length="58" mass="6261">MLREPARSSTSTPSRLTCWKAVRRFSRGRTSLSLLAVNILLSPACPSTRSASSQALAL</sequence>
<proteinExistence type="predicted"/>
<comment type="caution">
    <text evidence="1">The sequence shown here is derived from an EMBL/GenBank/DDBJ whole genome shotgun (WGS) entry which is preliminary data.</text>
</comment>
<dbReference type="EMBL" id="LDEV01002803">
    <property type="protein sequence ID" value="KLJ07545.1"/>
    <property type="molecule type" value="Genomic_DNA"/>
</dbReference>
<accession>A0A0H1B827</accession>
<dbReference type="Proteomes" id="UP000053573">
    <property type="component" value="Unassembled WGS sequence"/>
</dbReference>
<keyword evidence="2" id="KW-1185">Reference proteome</keyword>
<evidence type="ECO:0000313" key="1">
    <source>
        <dbReference type="EMBL" id="KLJ07545.1"/>
    </source>
</evidence>
<protein>
    <submittedName>
        <fullName evidence="1">Uncharacterized protein</fullName>
    </submittedName>
</protein>
<name>A0A0H1B827_9EURO</name>
<reference evidence="2" key="1">
    <citation type="journal article" date="2015" name="PLoS Genet.">
        <title>The dynamic genome and transcriptome of the human fungal pathogen Blastomyces and close relative Emmonsia.</title>
        <authorList>
            <person name="Munoz J.F."/>
            <person name="Gauthier G.M."/>
            <person name="Desjardins C.A."/>
            <person name="Gallo J.E."/>
            <person name="Holder J."/>
            <person name="Sullivan T.D."/>
            <person name="Marty A.J."/>
            <person name="Carmen J.C."/>
            <person name="Chen Z."/>
            <person name="Ding L."/>
            <person name="Gujja S."/>
            <person name="Magrini V."/>
            <person name="Misas E."/>
            <person name="Mitreva M."/>
            <person name="Priest M."/>
            <person name="Saif S."/>
            <person name="Whiston E.A."/>
            <person name="Young S."/>
            <person name="Zeng Q."/>
            <person name="Goldman W.E."/>
            <person name="Mardis E.R."/>
            <person name="Taylor J.W."/>
            <person name="McEwen J.G."/>
            <person name="Clay O.K."/>
            <person name="Klein B.S."/>
            <person name="Cuomo C.A."/>
        </authorList>
    </citation>
    <scope>NUCLEOTIDE SEQUENCE [LARGE SCALE GENOMIC DNA]</scope>
    <source>
        <strain evidence="2">UAMH 139</strain>
    </source>
</reference>
<organism evidence="1 2">
    <name type="scientific">Blastomyces silverae</name>
    <dbReference type="NCBI Taxonomy" id="2060906"/>
    <lineage>
        <taxon>Eukaryota</taxon>
        <taxon>Fungi</taxon>
        <taxon>Dikarya</taxon>
        <taxon>Ascomycota</taxon>
        <taxon>Pezizomycotina</taxon>
        <taxon>Eurotiomycetes</taxon>
        <taxon>Eurotiomycetidae</taxon>
        <taxon>Onygenales</taxon>
        <taxon>Ajellomycetaceae</taxon>
        <taxon>Blastomyces</taxon>
    </lineage>
</organism>
<evidence type="ECO:0000313" key="2">
    <source>
        <dbReference type="Proteomes" id="UP000053573"/>
    </source>
</evidence>
<dbReference type="AlphaFoldDB" id="A0A0H1B827"/>